<proteinExistence type="predicted"/>
<dbReference type="InterPro" id="IPR011006">
    <property type="entry name" value="CheY-like_superfamily"/>
</dbReference>
<dbReference type="Pfam" id="PF04397">
    <property type="entry name" value="LytTR"/>
    <property type="match status" value="1"/>
</dbReference>
<dbReference type="InterPro" id="IPR007492">
    <property type="entry name" value="LytTR_DNA-bd_dom"/>
</dbReference>
<evidence type="ECO:0000256" key="4">
    <source>
        <dbReference type="ARBA" id="ARBA00037164"/>
    </source>
</evidence>
<sequence>MSYPIIICEDNPIELKHINTLIENCLLFHENFFQIECSTNTPQNVIKYINESLPTHGTYLLDIDLQSSIDGIDLAKKIREVDVQANIVFTTTHDELAPETLKRKVGAIGFIEKGQIMENYRDDIYGTLEYIKRLIEKSKEYQQKNFTFVIGTQMYNFNQNEVYSITSSQIPHQLIFLSEHGQYEFYGKLKDLEQKYSFLFRINRSCLINPINIRKIDFPSRRITLKNGIIDKFSIGKATKLKKILLSIN</sequence>
<dbReference type="PANTHER" id="PTHR37299">
    <property type="entry name" value="TRANSCRIPTIONAL REGULATOR-RELATED"/>
    <property type="match status" value="1"/>
</dbReference>
<comment type="caution">
    <text evidence="8">The sequence shown here is derived from an EMBL/GenBank/DDBJ whole genome shotgun (WGS) entry which is preliminary data.</text>
</comment>
<dbReference type="SMART" id="SM00850">
    <property type="entry name" value="LytTR"/>
    <property type="match status" value="1"/>
</dbReference>
<dbReference type="Gene3D" id="2.40.50.1020">
    <property type="entry name" value="LytTr DNA-binding domain"/>
    <property type="match status" value="1"/>
</dbReference>
<dbReference type="Gene3D" id="3.40.50.2300">
    <property type="match status" value="1"/>
</dbReference>
<keyword evidence="2" id="KW-0902">Two-component regulatory system</keyword>
<dbReference type="SMART" id="SM00448">
    <property type="entry name" value="REC"/>
    <property type="match status" value="1"/>
</dbReference>
<name>A0ABW1RMZ0_9LACO</name>
<feature type="modified residue" description="4-aspartylphosphate" evidence="5">
    <location>
        <position position="62"/>
    </location>
</feature>
<evidence type="ECO:0000313" key="8">
    <source>
        <dbReference type="EMBL" id="MFC6176413.1"/>
    </source>
</evidence>
<reference evidence="9" key="1">
    <citation type="journal article" date="2019" name="Int. J. Syst. Evol. Microbiol.">
        <title>The Global Catalogue of Microorganisms (GCM) 10K type strain sequencing project: providing services to taxonomists for standard genome sequencing and annotation.</title>
        <authorList>
            <consortium name="The Broad Institute Genomics Platform"/>
            <consortium name="The Broad Institute Genome Sequencing Center for Infectious Disease"/>
            <person name="Wu L."/>
            <person name="Ma J."/>
        </authorList>
    </citation>
    <scope>NUCLEOTIDE SEQUENCE [LARGE SCALE GENOMIC DNA]</scope>
    <source>
        <strain evidence="9">CCM 8927</strain>
    </source>
</reference>
<keyword evidence="9" id="KW-1185">Reference proteome</keyword>
<dbReference type="RefSeq" id="WP_137611325.1">
    <property type="nucleotide sequence ID" value="NZ_BJDF01000008.1"/>
</dbReference>
<organism evidence="8 9">
    <name type="scientific">Companilactobacillus huachuanensis</name>
    <dbReference type="NCBI Taxonomy" id="2559914"/>
    <lineage>
        <taxon>Bacteria</taxon>
        <taxon>Bacillati</taxon>
        <taxon>Bacillota</taxon>
        <taxon>Bacilli</taxon>
        <taxon>Lactobacillales</taxon>
        <taxon>Lactobacillaceae</taxon>
        <taxon>Companilactobacillus</taxon>
    </lineage>
</organism>
<keyword evidence="3" id="KW-0010">Activator</keyword>
<dbReference type="EMBL" id="JBHSSF010000016">
    <property type="protein sequence ID" value="MFC6176413.1"/>
    <property type="molecule type" value="Genomic_DNA"/>
</dbReference>
<dbReference type="SUPFAM" id="SSF52172">
    <property type="entry name" value="CheY-like"/>
    <property type="match status" value="1"/>
</dbReference>
<dbReference type="PROSITE" id="PS50110">
    <property type="entry name" value="RESPONSE_REGULATORY"/>
    <property type="match status" value="1"/>
</dbReference>
<gene>
    <name evidence="8" type="ORF">ACFQAV_06150</name>
</gene>
<evidence type="ECO:0000256" key="3">
    <source>
        <dbReference type="ARBA" id="ARBA00023159"/>
    </source>
</evidence>
<feature type="domain" description="HTH LytTR-type" evidence="7">
    <location>
        <begin position="146"/>
        <end position="247"/>
    </location>
</feature>
<dbReference type="Pfam" id="PF00072">
    <property type="entry name" value="Response_reg"/>
    <property type="match status" value="1"/>
</dbReference>
<protein>
    <submittedName>
        <fullName evidence="8">LytR/AlgR family response regulator transcription factor</fullName>
    </submittedName>
</protein>
<dbReference type="InterPro" id="IPR046947">
    <property type="entry name" value="LytR-like"/>
</dbReference>
<dbReference type="InterPro" id="IPR001789">
    <property type="entry name" value="Sig_transdc_resp-reg_receiver"/>
</dbReference>
<evidence type="ECO:0000259" key="7">
    <source>
        <dbReference type="PROSITE" id="PS50930"/>
    </source>
</evidence>
<evidence type="ECO:0000313" key="9">
    <source>
        <dbReference type="Proteomes" id="UP001596288"/>
    </source>
</evidence>
<evidence type="ECO:0000256" key="2">
    <source>
        <dbReference type="ARBA" id="ARBA00023012"/>
    </source>
</evidence>
<feature type="domain" description="Response regulatory" evidence="6">
    <location>
        <begin position="4"/>
        <end position="128"/>
    </location>
</feature>
<keyword evidence="1" id="KW-0963">Cytoplasm</keyword>
<comment type="function">
    <text evidence="4">Required for high-level post-exponential phase expression of a series of secreted proteins.</text>
</comment>
<dbReference type="PROSITE" id="PS50930">
    <property type="entry name" value="HTH_LYTTR"/>
    <property type="match status" value="1"/>
</dbReference>
<dbReference type="Proteomes" id="UP001596288">
    <property type="component" value="Unassembled WGS sequence"/>
</dbReference>
<accession>A0ABW1RMZ0</accession>
<evidence type="ECO:0000256" key="5">
    <source>
        <dbReference type="PROSITE-ProRule" id="PRU00169"/>
    </source>
</evidence>
<evidence type="ECO:0000256" key="1">
    <source>
        <dbReference type="ARBA" id="ARBA00022490"/>
    </source>
</evidence>
<dbReference type="PANTHER" id="PTHR37299:SF3">
    <property type="entry name" value="STAGE 0 SPORULATION PROTEIN A HOMOLOG"/>
    <property type="match status" value="1"/>
</dbReference>
<keyword evidence="5" id="KW-0597">Phosphoprotein</keyword>
<evidence type="ECO:0000259" key="6">
    <source>
        <dbReference type="PROSITE" id="PS50110"/>
    </source>
</evidence>